<dbReference type="Pfam" id="PF00271">
    <property type="entry name" value="Helicase_C"/>
    <property type="match status" value="1"/>
</dbReference>
<evidence type="ECO:0000256" key="4">
    <source>
        <dbReference type="ARBA" id="ARBA00022517"/>
    </source>
</evidence>
<dbReference type="GO" id="GO:0003724">
    <property type="term" value="F:RNA helicase activity"/>
    <property type="evidence" value="ECO:0007669"/>
    <property type="project" value="UniProtKB-EC"/>
</dbReference>
<feature type="compositionally biased region" description="Low complexity" evidence="14">
    <location>
        <begin position="178"/>
        <end position="195"/>
    </location>
</feature>
<evidence type="ECO:0000259" key="16">
    <source>
        <dbReference type="PROSITE" id="PS51194"/>
    </source>
</evidence>
<name>A0A9W4XKL4_9PLEO</name>
<sequence>MKNVCVATRIYTFSSSHTFFCCAPPLIMGKRAISEVIPEEDVAVKSEGLSRKKSKKDKKDKKQQSTDAEGVNGNEVHQHDEDNEATVKSGDEEKLSKAERKAAKQARREAKEAKKAGKQTSSGADTADVVMKDDDVDETDEKAAKKARKAEKAEKKRLKELKKAGGDIDSATPSSKITSQATSAVASTVESSATSPEPVGPGPYTENKELAALPQSEIDAYLAENFVTVDDPRTTDRKLRPIIKFSYLPVADASQRAPFATFTAPTPIQAVTWPALLSGRDMVGVAETGSGKTLAFGVPCIRFITSLPKKQQKGIKAVIVSPTRELAVQIHDQLVQLAKPAGLQVVCVYGGVPKDPQVAACRTASIVVATPGRLNDLISDGSADLSQAEYVVLDEADRMLDKGFEEAIRQIISCTPNKRQTLMFTATWPPSVRDLASTFMQSPVKITIGDNVSGELRANTRIKQEVEVVDPRGKETRLLQLLKQYQSGKNKDDRILVFCLYKKEAMRIESFIRAKGFRVGGIHGDLSQDKRTASLAAFKDGRIPLLVATDVAARGLDIPAVKVVINVTFPLTAEDYVHRIGRTGRAGKEGLAITLFTEHDKALSGALINVLKGAGQPVPEDLLKFGTTVKKKEHGAYGAFYKDVDMTKKATKVTFD</sequence>
<keyword evidence="18" id="KW-1185">Reference proteome</keyword>
<evidence type="ECO:0000256" key="1">
    <source>
        <dbReference type="ARBA" id="ARBA00004604"/>
    </source>
</evidence>
<evidence type="ECO:0000256" key="8">
    <source>
        <dbReference type="ARBA" id="ARBA00022806"/>
    </source>
</evidence>
<evidence type="ECO:0000256" key="9">
    <source>
        <dbReference type="ARBA" id="ARBA00022840"/>
    </source>
</evidence>
<dbReference type="CDD" id="cd18787">
    <property type="entry name" value="SF2_C_DEAD"/>
    <property type="match status" value="1"/>
</dbReference>
<keyword evidence="7 13" id="KW-0378">Hydrolase</keyword>
<keyword evidence="5" id="KW-0698">rRNA processing</keyword>
<dbReference type="PROSITE" id="PS51192">
    <property type="entry name" value="HELICASE_ATP_BIND_1"/>
    <property type="match status" value="1"/>
</dbReference>
<comment type="catalytic activity">
    <reaction evidence="12">
        <text>ATP + H2O = ADP + phosphate + H(+)</text>
        <dbReference type="Rhea" id="RHEA:13065"/>
        <dbReference type="ChEBI" id="CHEBI:15377"/>
        <dbReference type="ChEBI" id="CHEBI:15378"/>
        <dbReference type="ChEBI" id="CHEBI:30616"/>
        <dbReference type="ChEBI" id="CHEBI:43474"/>
        <dbReference type="ChEBI" id="CHEBI:456216"/>
        <dbReference type="EC" id="3.6.4.13"/>
    </reaction>
</comment>
<keyword evidence="10" id="KW-0539">Nucleus</keyword>
<dbReference type="GO" id="GO:0016787">
    <property type="term" value="F:hydrolase activity"/>
    <property type="evidence" value="ECO:0007669"/>
    <property type="project" value="UniProtKB-KW"/>
</dbReference>
<dbReference type="Pfam" id="PF00270">
    <property type="entry name" value="DEAD"/>
    <property type="match status" value="1"/>
</dbReference>
<evidence type="ECO:0000256" key="3">
    <source>
        <dbReference type="ARBA" id="ARBA00012552"/>
    </source>
</evidence>
<feature type="region of interest" description="Disordered" evidence="14">
    <location>
        <begin position="161"/>
        <end position="207"/>
    </location>
</feature>
<dbReference type="CDD" id="cd00268">
    <property type="entry name" value="DEADc"/>
    <property type="match status" value="1"/>
</dbReference>
<dbReference type="EMBL" id="CAOQHR010000005">
    <property type="protein sequence ID" value="CAI6335073.1"/>
    <property type="molecule type" value="Genomic_DNA"/>
</dbReference>
<dbReference type="Gene3D" id="3.40.50.300">
    <property type="entry name" value="P-loop containing nucleotide triphosphate hydrolases"/>
    <property type="match status" value="2"/>
</dbReference>
<dbReference type="GO" id="GO:0003676">
    <property type="term" value="F:nucleic acid binding"/>
    <property type="evidence" value="ECO:0007669"/>
    <property type="project" value="InterPro"/>
</dbReference>
<keyword evidence="6 13" id="KW-0547">Nucleotide-binding</keyword>
<dbReference type="FunFam" id="3.40.50.300:FF:000008">
    <property type="entry name" value="ATP-dependent RNA helicase RhlB"/>
    <property type="match status" value="1"/>
</dbReference>
<evidence type="ECO:0000256" key="6">
    <source>
        <dbReference type="ARBA" id="ARBA00022741"/>
    </source>
</evidence>
<dbReference type="PROSITE" id="PS00039">
    <property type="entry name" value="DEAD_ATP_HELICASE"/>
    <property type="match status" value="1"/>
</dbReference>
<reference evidence="17" key="1">
    <citation type="submission" date="2023-01" db="EMBL/GenBank/DDBJ databases">
        <authorList>
            <person name="Van Ghelder C."/>
            <person name="Rancurel C."/>
        </authorList>
    </citation>
    <scope>NUCLEOTIDE SEQUENCE</scope>
    <source>
        <strain evidence="17">CNCM I-4278</strain>
    </source>
</reference>
<dbReference type="SMART" id="SM00490">
    <property type="entry name" value="HELICc"/>
    <property type="match status" value="1"/>
</dbReference>
<dbReference type="Proteomes" id="UP001152607">
    <property type="component" value="Unassembled WGS sequence"/>
</dbReference>
<keyword evidence="8 13" id="KW-0347">Helicase</keyword>
<keyword evidence="4" id="KW-0690">Ribosome biogenesis</keyword>
<gene>
    <name evidence="17" type="ORF">PDIGIT_LOCUS8150</name>
</gene>
<evidence type="ECO:0000313" key="17">
    <source>
        <dbReference type="EMBL" id="CAI6335073.1"/>
    </source>
</evidence>
<dbReference type="OrthoDB" id="196131at2759"/>
<dbReference type="InterPro" id="IPR001650">
    <property type="entry name" value="Helicase_C-like"/>
</dbReference>
<dbReference type="PANTHER" id="PTHR47958">
    <property type="entry name" value="ATP-DEPENDENT RNA HELICASE DBP3"/>
    <property type="match status" value="1"/>
</dbReference>
<dbReference type="InterPro" id="IPR027417">
    <property type="entry name" value="P-loop_NTPase"/>
</dbReference>
<evidence type="ECO:0000256" key="10">
    <source>
        <dbReference type="ARBA" id="ARBA00023242"/>
    </source>
</evidence>
<dbReference type="InterPro" id="IPR044742">
    <property type="entry name" value="DEAD/DEAH_RhlB"/>
</dbReference>
<dbReference type="PROSITE" id="PS51194">
    <property type="entry name" value="HELICASE_CTER"/>
    <property type="match status" value="1"/>
</dbReference>
<comment type="similarity">
    <text evidence="2">Belongs to the DEAD box helicase family. DDX5/DBP2 subfamily.</text>
</comment>
<evidence type="ECO:0000313" key="18">
    <source>
        <dbReference type="Proteomes" id="UP001152607"/>
    </source>
</evidence>
<comment type="subcellular location">
    <subcellularLocation>
        <location evidence="1">Nucleus</location>
        <location evidence="1">Nucleolus</location>
    </subcellularLocation>
</comment>
<feature type="domain" description="Helicase C-terminal" evidence="16">
    <location>
        <begin position="477"/>
        <end position="626"/>
    </location>
</feature>
<dbReference type="InterPro" id="IPR011545">
    <property type="entry name" value="DEAD/DEAH_box_helicase_dom"/>
</dbReference>
<evidence type="ECO:0000256" key="13">
    <source>
        <dbReference type="RuleBase" id="RU000492"/>
    </source>
</evidence>
<keyword evidence="9 13" id="KW-0067">ATP-binding</keyword>
<evidence type="ECO:0000256" key="14">
    <source>
        <dbReference type="SAM" id="MobiDB-lite"/>
    </source>
</evidence>
<feature type="compositionally biased region" description="Basic and acidic residues" evidence="14">
    <location>
        <begin position="89"/>
        <end position="115"/>
    </location>
</feature>
<evidence type="ECO:0000259" key="15">
    <source>
        <dbReference type="PROSITE" id="PS51192"/>
    </source>
</evidence>
<dbReference type="SMART" id="SM00487">
    <property type="entry name" value="DEXDc"/>
    <property type="match status" value="1"/>
</dbReference>
<evidence type="ECO:0000256" key="7">
    <source>
        <dbReference type="ARBA" id="ARBA00022801"/>
    </source>
</evidence>
<dbReference type="AlphaFoldDB" id="A0A9W4XKL4"/>
<dbReference type="EC" id="3.6.4.13" evidence="3"/>
<accession>A0A9W4XKL4</accession>
<feature type="compositionally biased region" description="Basic residues" evidence="14">
    <location>
        <begin position="51"/>
        <end position="61"/>
    </location>
</feature>
<comment type="function">
    <text evidence="11">ATP-dependent RNA helicase required for 60S ribosomal subunit synthesis. Involved in efficient pre-rRNA processing, predominantly at site A3, which is necessary for the normal formation of 25S and 5.8S rRNAs.</text>
</comment>
<feature type="domain" description="Helicase ATP-binding" evidence="15">
    <location>
        <begin position="273"/>
        <end position="446"/>
    </location>
</feature>
<evidence type="ECO:0000256" key="12">
    <source>
        <dbReference type="ARBA" id="ARBA00047984"/>
    </source>
</evidence>
<evidence type="ECO:0000256" key="11">
    <source>
        <dbReference type="ARBA" id="ARBA00037449"/>
    </source>
</evidence>
<comment type="caution">
    <text evidence="17">The sequence shown here is derived from an EMBL/GenBank/DDBJ whole genome shotgun (WGS) entry which is preliminary data.</text>
</comment>
<organism evidence="17 18">
    <name type="scientific">Periconia digitata</name>
    <dbReference type="NCBI Taxonomy" id="1303443"/>
    <lineage>
        <taxon>Eukaryota</taxon>
        <taxon>Fungi</taxon>
        <taxon>Dikarya</taxon>
        <taxon>Ascomycota</taxon>
        <taxon>Pezizomycotina</taxon>
        <taxon>Dothideomycetes</taxon>
        <taxon>Pleosporomycetidae</taxon>
        <taxon>Pleosporales</taxon>
        <taxon>Massarineae</taxon>
        <taxon>Periconiaceae</taxon>
        <taxon>Periconia</taxon>
    </lineage>
</organism>
<evidence type="ECO:0000256" key="2">
    <source>
        <dbReference type="ARBA" id="ARBA00009334"/>
    </source>
</evidence>
<evidence type="ECO:0000256" key="5">
    <source>
        <dbReference type="ARBA" id="ARBA00022552"/>
    </source>
</evidence>
<dbReference type="GO" id="GO:0005524">
    <property type="term" value="F:ATP binding"/>
    <property type="evidence" value="ECO:0007669"/>
    <property type="project" value="UniProtKB-KW"/>
</dbReference>
<dbReference type="InterPro" id="IPR000629">
    <property type="entry name" value="RNA-helicase_DEAD-box_CS"/>
</dbReference>
<feature type="region of interest" description="Disordered" evidence="14">
    <location>
        <begin position="41"/>
        <end position="139"/>
    </location>
</feature>
<dbReference type="SUPFAM" id="SSF52540">
    <property type="entry name" value="P-loop containing nucleoside triphosphate hydrolases"/>
    <property type="match status" value="1"/>
</dbReference>
<proteinExistence type="inferred from homology"/>
<protein>
    <recommendedName>
        <fullName evidence="3">RNA helicase</fullName>
        <ecNumber evidence="3">3.6.4.13</ecNumber>
    </recommendedName>
</protein>
<dbReference type="InterPro" id="IPR014001">
    <property type="entry name" value="Helicase_ATP-bd"/>
</dbReference>